<dbReference type="Proteomes" id="UP000001574">
    <property type="component" value="Chromosome"/>
</dbReference>
<evidence type="ECO:0000313" key="3">
    <source>
        <dbReference type="EMBL" id="ABK68954.1"/>
    </source>
</evidence>
<evidence type="ECO:0000313" key="4">
    <source>
        <dbReference type="Proteomes" id="UP000001574"/>
    </source>
</evidence>
<reference evidence="3 4" key="1">
    <citation type="submission" date="2006-10" db="EMBL/GenBank/DDBJ databases">
        <authorList>
            <person name="Fleischmann R.D."/>
            <person name="Dodson R.J."/>
            <person name="Haft D.H."/>
            <person name="Merkel J.S."/>
            <person name="Nelson W.C."/>
            <person name="Fraser C.M."/>
        </authorList>
    </citation>
    <scope>NUCLEOTIDE SEQUENCE [LARGE SCALE GENOMIC DNA]</scope>
    <source>
        <strain evidence="3 4">104</strain>
    </source>
</reference>
<evidence type="ECO:0000259" key="2">
    <source>
        <dbReference type="Pfam" id="PF00857"/>
    </source>
</evidence>
<dbReference type="InterPro" id="IPR000868">
    <property type="entry name" value="Isochorismatase-like_dom"/>
</dbReference>
<dbReference type="CDD" id="cd00431">
    <property type="entry name" value="cysteine_hydrolases"/>
    <property type="match status" value="1"/>
</dbReference>
<keyword evidence="1" id="KW-0378">Hydrolase</keyword>
<dbReference type="HOGENOM" id="CLU_068979_8_4_11"/>
<dbReference type="PANTHER" id="PTHR43540">
    <property type="entry name" value="PEROXYUREIDOACRYLATE/UREIDOACRYLATE AMIDOHYDROLASE-RELATED"/>
    <property type="match status" value="1"/>
</dbReference>
<feature type="domain" description="Isochorismatase-like" evidence="2">
    <location>
        <begin position="50"/>
        <end position="140"/>
    </location>
</feature>
<dbReference type="InterPro" id="IPR036380">
    <property type="entry name" value="Isochorismatase-like_sf"/>
</dbReference>
<dbReference type="InterPro" id="IPR050272">
    <property type="entry name" value="Isochorismatase-like_hydrls"/>
</dbReference>
<name>A0A0H3A4T9_MYCA1</name>
<dbReference type="RefSeq" id="WP_011726516.1">
    <property type="nucleotide sequence ID" value="NC_008595.1"/>
</dbReference>
<dbReference type="EMBL" id="CP000479">
    <property type="protein sequence ID" value="ABK68954.1"/>
    <property type="molecule type" value="Genomic_DNA"/>
</dbReference>
<evidence type="ECO:0000256" key="1">
    <source>
        <dbReference type="ARBA" id="ARBA00022801"/>
    </source>
</evidence>
<dbReference type="SUPFAM" id="SSF52499">
    <property type="entry name" value="Isochorismatase-like hydrolases"/>
    <property type="match status" value="1"/>
</dbReference>
<dbReference type="KEGG" id="mav:MAV_5193"/>
<protein>
    <submittedName>
        <fullName evidence="3">Isochorismatase family protein</fullName>
    </submittedName>
</protein>
<dbReference type="Gene3D" id="3.40.50.850">
    <property type="entry name" value="Isochorismatase-like"/>
    <property type="match status" value="1"/>
</dbReference>
<proteinExistence type="predicted"/>
<feature type="domain" description="Isochorismatase-like" evidence="2">
    <location>
        <begin position="159"/>
        <end position="227"/>
    </location>
</feature>
<sequence>MLSADHRFQQTMTVRFGRRGRVPITGWVQSRRGVGMAGEDHYTRPCADSAALVLIDVQRDFYADDAPMRVEGTSAALGAMAELARAFRRRELPIVHVVRLYRADGSNADPVRRRFIEDGARVAEPGSPGSQIAPELLPKAVELDHQLLLSGGFQQIGPAEHVMYKPRWGAFYGTKLEQHLRESGTDTLVFAGCNFPNCPRTSIYEASERDFRIVLVTDAISGLYDRGAQECRAIGVAVRDTAQTLDWLGG</sequence>
<dbReference type="AlphaFoldDB" id="A0A0H3A4T9"/>
<accession>A0A0H3A4T9</accession>
<dbReference type="Pfam" id="PF00857">
    <property type="entry name" value="Isochorismatase"/>
    <property type="match status" value="2"/>
</dbReference>
<dbReference type="GO" id="GO:0016787">
    <property type="term" value="F:hydrolase activity"/>
    <property type="evidence" value="ECO:0007669"/>
    <property type="project" value="UniProtKB-KW"/>
</dbReference>
<gene>
    <name evidence="3" type="ordered locus">MAV_5193</name>
</gene>
<organism evidence="3 4">
    <name type="scientific">Mycobacterium avium (strain 104)</name>
    <dbReference type="NCBI Taxonomy" id="243243"/>
    <lineage>
        <taxon>Bacteria</taxon>
        <taxon>Bacillati</taxon>
        <taxon>Actinomycetota</taxon>
        <taxon>Actinomycetes</taxon>
        <taxon>Mycobacteriales</taxon>
        <taxon>Mycobacteriaceae</taxon>
        <taxon>Mycobacterium</taxon>
        <taxon>Mycobacterium avium complex (MAC)</taxon>
    </lineage>
</organism>